<proteinExistence type="predicted"/>
<dbReference type="EMBL" id="FOQA01000016">
    <property type="protein sequence ID" value="SFI38730.1"/>
    <property type="molecule type" value="Genomic_DNA"/>
</dbReference>
<keyword evidence="1" id="KW-0540">Nuclease</keyword>
<gene>
    <name evidence="1" type="ORF">SAMN05192551_1163</name>
</gene>
<dbReference type="Gene3D" id="1.10.30.50">
    <property type="match status" value="1"/>
</dbReference>
<protein>
    <submittedName>
        <fullName evidence="1">HNH endonuclease</fullName>
    </submittedName>
</protein>
<keyword evidence="2" id="KW-1185">Reference proteome</keyword>
<dbReference type="GO" id="GO:0004519">
    <property type="term" value="F:endonuclease activity"/>
    <property type="evidence" value="ECO:0007669"/>
    <property type="project" value="UniProtKB-KW"/>
</dbReference>
<evidence type="ECO:0000313" key="1">
    <source>
        <dbReference type="EMBL" id="SFI38730.1"/>
    </source>
</evidence>
<keyword evidence="1" id="KW-0255">Endonuclease</keyword>
<sequence length="317" mass="37364">MVADTIKINLNTEQRAEIEKLIKKEVYQNLYSEIKKICNYLKDKKFIKTAELINAKEKVYKICLLDNTSALKKFTEISQNAFEEDSKGKCATLTKETQKYINTGYNEVYRKFSTHAAAYKILKVMGVNVCPYCNRQYTFTVHKEKKIRPEFDHFFPKSDYPFLAVSIYNLVPSCGLCNKGKSKSSPEKFLYPYEESFEDKNIRFELCNVIENLLKQEEIVVKLGPVEKHGDLIKQYNDSFKIEALYEQHSDYILELLYKNYIFNDEAIESIYRSYEEFFNSKSELEQLILGKYEPVNFNQRPLSKLTRDILQQLVRK</sequence>
<dbReference type="AlphaFoldDB" id="A0A1I3HT89"/>
<keyword evidence="1" id="KW-0378">Hydrolase</keyword>
<dbReference type="Proteomes" id="UP000199287">
    <property type="component" value="Unassembled WGS sequence"/>
</dbReference>
<name>A0A1I3HT89_9FIRM</name>
<organism evidence="1 2">
    <name type="scientific">Tindallia magadiensis</name>
    <dbReference type="NCBI Taxonomy" id="69895"/>
    <lineage>
        <taxon>Bacteria</taxon>
        <taxon>Bacillati</taxon>
        <taxon>Bacillota</taxon>
        <taxon>Clostridia</taxon>
        <taxon>Peptostreptococcales</taxon>
        <taxon>Tindalliaceae</taxon>
        <taxon>Tindallia</taxon>
    </lineage>
</organism>
<reference evidence="2" key="1">
    <citation type="submission" date="2016-10" db="EMBL/GenBank/DDBJ databases">
        <authorList>
            <person name="Varghese N."/>
            <person name="Submissions S."/>
        </authorList>
    </citation>
    <scope>NUCLEOTIDE SEQUENCE [LARGE SCALE GENOMIC DNA]</scope>
    <source>
        <strain evidence="2">Z-7934</strain>
    </source>
</reference>
<evidence type="ECO:0000313" key="2">
    <source>
        <dbReference type="Proteomes" id="UP000199287"/>
    </source>
</evidence>
<accession>A0A1I3HT89</accession>